<gene>
    <name evidence="3" type="ORF">GFC01_08470</name>
</gene>
<dbReference type="RefSeq" id="WP_152946237.1">
    <property type="nucleotide sequence ID" value="NZ_WHYR01000019.1"/>
</dbReference>
<feature type="domain" description="CRISPR type III-associated protein" evidence="2">
    <location>
        <begin position="149"/>
        <end position="341"/>
    </location>
</feature>
<protein>
    <submittedName>
        <fullName evidence="3">CRISPR-associated protein</fullName>
    </submittedName>
</protein>
<dbReference type="EMBL" id="WHYR01000019">
    <property type="protein sequence ID" value="MQL52303.1"/>
    <property type="molecule type" value="Genomic_DNA"/>
</dbReference>
<keyword evidence="4" id="KW-1185">Reference proteome</keyword>
<dbReference type="InterPro" id="IPR005537">
    <property type="entry name" value="RAMP_III_fam"/>
</dbReference>
<proteinExistence type="predicted"/>
<dbReference type="GO" id="GO:0051607">
    <property type="term" value="P:defense response to virus"/>
    <property type="evidence" value="ECO:0007669"/>
    <property type="project" value="UniProtKB-KW"/>
</dbReference>
<reference evidence="3 4" key="1">
    <citation type="submission" date="2019-10" db="EMBL/GenBank/DDBJ databases">
        <title>Comparative genomics of sulfur disproportionating microorganisms.</title>
        <authorList>
            <person name="Ward L.M."/>
            <person name="Bertran E."/>
            <person name="Johnston D."/>
        </authorList>
    </citation>
    <scope>NUCLEOTIDE SEQUENCE [LARGE SCALE GENOMIC DNA]</scope>
    <source>
        <strain evidence="3 4">DSM 14055</strain>
    </source>
</reference>
<comment type="caution">
    <text evidence="3">The sequence shown here is derived from an EMBL/GenBank/DDBJ whole genome shotgun (WGS) entry which is preliminary data.</text>
</comment>
<dbReference type="OrthoDB" id="5501881at2"/>
<evidence type="ECO:0000259" key="2">
    <source>
        <dbReference type="Pfam" id="PF03787"/>
    </source>
</evidence>
<organism evidence="3 4">
    <name type="scientific">Desulfofundulus thermobenzoicus</name>
    <dbReference type="NCBI Taxonomy" id="29376"/>
    <lineage>
        <taxon>Bacteria</taxon>
        <taxon>Bacillati</taxon>
        <taxon>Bacillota</taxon>
        <taxon>Clostridia</taxon>
        <taxon>Eubacteriales</taxon>
        <taxon>Peptococcaceae</taxon>
        <taxon>Desulfofundulus</taxon>
    </lineage>
</organism>
<evidence type="ECO:0000313" key="3">
    <source>
        <dbReference type="EMBL" id="MQL52303.1"/>
    </source>
</evidence>
<sequence length="381" mass="42743">MKYEFHALYDFASAESLVQQEAIAFLSGLIIRPPKELSCFLEVTDHVTRAGLLAQALATPHKDLARVGRGPKKPGGLLGLYRSEEYRRLLESRVKTLSSLGLATFPPNPATFPPGSWTVQFTFTLQEPYFSRDDTDFYVLENPVKKEWIFRVPYVAPTQWKGALRAAMVRRLVDGKENLSPSEFARRRLRLSLLFGGEKGEEVDGLSSPADYLDRAGGDEAARLYRKMVKQYFHSMDDEDLPHHAGRLHFYPTYFDCLDLEVINPHPRDTGAGELPIYFECVPAGAEGTFALFYAPFGRSGNSEAETRKEALEDLQMVAEGIQFMMTGSGFGARTSSGFGVAEERIREGIYQVKGRKPAEFSTLSELVGDVKRQFEVEKNV</sequence>
<accession>A0A6N7IRW2</accession>
<name>A0A6N7IRW2_9FIRM</name>
<dbReference type="AlphaFoldDB" id="A0A6N7IRW2"/>
<dbReference type="Pfam" id="PF03787">
    <property type="entry name" value="RAMPs"/>
    <property type="match status" value="1"/>
</dbReference>
<dbReference type="Proteomes" id="UP000441717">
    <property type="component" value="Unassembled WGS sequence"/>
</dbReference>
<evidence type="ECO:0000256" key="1">
    <source>
        <dbReference type="ARBA" id="ARBA00023118"/>
    </source>
</evidence>
<evidence type="ECO:0000313" key="4">
    <source>
        <dbReference type="Proteomes" id="UP000441717"/>
    </source>
</evidence>
<keyword evidence="1" id="KW-0051">Antiviral defense</keyword>